<gene>
    <name evidence="7" type="ORF">SAPINGB_P003517</name>
</gene>
<keyword evidence="2 4" id="KW-0808">Transferase</keyword>
<dbReference type="EC" id="2.7.-.-" evidence="4"/>
<organism evidence="7 8">
    <name type="scientific">Magnusiomyces paraingens</name>
    <dbReference type="NCBI Taxonomy" id="2606893"/>
    <lineage>
        <taxon>Eukaryota</taxon>
        <taxon>Fungi</taxon>
        <taxon>Dikarya</taxon>
        <taxon>Ascomycota</taxon>
        <taxon>Saccharomycotina</taxon>
        <taxon>Dipodascomycetes</taxon>
        <taxon>Dipodascales</taxon>
        <taxon>Dipodascaceae</taxon>
        <taxon>Magnusiomyces</taxon>
    </lineage>
</organism>
<sequence>MSQEATTTSTPKPALQAAGHSGVSQSESGEIFFKPSDLAEVEFYKKVSADHPELQEIVPTFYGILTEGNNIINAENVQPELIVVSETPKESPGAKKKKEHVLALKSSLYGFDEPCILDVKLGHILWDDNAAQEKRDRLDEVARTTTSGSLDMRLTGMNVYYDGKPEGERVDFGKNYGRDLTAESFADGLAKYFVRETTGNKISEETRAYYKYALYYFVNRLKRVAELLQQKSFVMRGASLLFVYEGNAETVQKKLNQLEKAQELERAAEAVEEVAEELEELENELEEEEEEEELTAQDIQDQLFKLDLIDFAHTKFLEEEAGPDADVLRGISILTDVFQDYHDKIHEW</sequence>
<evidence type="ECO:0000256" key="3">
    <source>
        <dbReference type="ARBA" id="ARBA00022777"/>
    </source>
</evidence>
<dbReference type="GO" id="GO:0032958">
    <property type="term" value="P:inositol phosphate biosynthetic process"/>
    <property type="evidence" value="ECO:0007669"/>
    <property type="project" value="InterPro"/>
</dbReference>
<evidence type="ECO:0000313" key="7">
    <source>
        <dbReference type="EMBL" id="VVT53327.1"/>
    </source>
</evidence>
<dbReference type="Proteomes" id="UP000398389">
    <property type="component" value="Unassembled WGS sequence"/>
</dbReference>
<dbReference type="RefSeq" id="XP_031854126.1">
    <property type="nucleotide sequence ID" value="XM_031998235.1"/>
</dbReference>
<comment type="similarity">
    <text evidence="1 4">Belongs to the inositol phosphokinase (IPK) family.</text>
</comment>
<dbReference type="GO" id="GO:0046854">
    <property type="term" value="P:phosphatidylinositol phosphate biosynthetic process"/>
    <property type="evidence" value="ECO:0007669"/>
    <property type="project" value="TreeGrafter"/>
</dbReference>
<evidence type="ECO:0000256" key="4">
    <source>
        <dbReference type="RuleBase" id="RU363090"/>
    </source>
</evidence>
<keyword evidence="3 4" id="KW-0418">Kinase</keyword>
<dbReference type="GO" id="GO:0005634">
    <property type="term" value="C:nucleus"/>
    <property type="evidence" value="ECO:0007669"/>
    <property type="project" value="TreeGrafter"/>
</dbReference>
<evidence type="ECO:0000313" key="8">
    <source>
        <dbReference type="Proteomes" id="UP000398389"/>
    </source>
</evidence>
<dbReference type="PANTHER" id="PTHR12400:SF103">
    <property type="entry name" value="INOSITOL POLYPHOSPHATE MULTIKINASE"/>
    <property type="match status" value="1"/>
</dbReference>
<dbReference type="AlphaFoldDB" id="A0A5E8BV73"/>
<dbReference type="EMBL" id="CABVLU010000003">
    <property type="protein sequence ID" value="VVT53327.1"/>
    <property type="molecule type" value="Genomic_DNA"/>
</dbReference>
<dbReference type="SUPFAM" id="SSF56104">
    <property type="entry name" value="SAICAR synthase-like"/>
    <property type="match status" value="1"/>
</dbReference>
<name>A0A5E8BV73_9ASCO</name>
<dbReference type="GO" id="GO:0005737">
    <property type="term" value="C:cytoplasm"/>
    <property type="evidence" value="ECO:0007669"/>
    <property type="project" value="TreeGrafter"/>
</dbReference>
<dbReference type="Gene3D" id="3.30.470.160">
    <property type="entry name" value="Inositol polyphosphate kinase"/>
    <property type="match status" value="1"/>
</dbReference>
<dbReference type="GO" id="GO:0000824">
    <property type="term" value="F:inositol-1,4,5,6-tetrakisphosphate 3-kinase activity"/>
    <property type="evidence" value="ECO:0007669"/>
    <property type="project" value="TreeGrafter"/>
</dbReference>
<dbReference type="InterPro" id="IPR038286">
    <property type="entry name" value="IPK_sf"/>
</dbReference>
<reference evidence="7 8" key="1">
    <citation type="submission" date="2019-09" db="EMBL/GenBank/DDBJ databases">
        <authorList>
            <person name="Brejova B."/>
        </authorList>
    </citation>
    <scope>NUCLEOTIDE SEQUENCE [LARGE SCALE GENOMIC DNA]</scope>
</reference>
<dbReference type="GO" id="GO:0008440">
    <property type="term" value="F:inositol-1,4,5-trisphosphate 3-kinase activity"/>
    <property type="evidence" value="ECO:0007669"/>
    <property type="project" value="TreeGrafter"/>
</dbReference>
<protein>
    <recommendedName>
        <fullName evidence="4">Kinase</fullName>
        <ecNumber evidence="4">2.7.-.-</ecNumber>
    </recommendedName>
</protein>
<feature type="coiled-coil region" evidence="5">
    <location>
        <begin position="241"/>
        <end position="302"/>
    </location>
</feature>
<keyword evidence="5" id="KW-0175">Coiled coil</keyword>
<accession>A0A5E8BV73</accession>
<dbReference type="OrthoDB" id="338650at2759"/>
<keyword evidence="8" id="KW-1185">Reference proteome</keyword>
<dbReference type="Pfam" id="PF03770">
    <property type="entry name" value="IPK"/>
    <property type="match status" value="1"/>
</dbReference>
<feature type="compositionally biased region" description="Polar residues" evidence="6">
    <location>
        <begin position="1"/>
        <end position="11"/>
    </location>
</feature>
<dbReference type="GeneID" id="43582335"/>
<dbReference type="PANTHER" id="PTHR12400">
    <property type="entry name" value="INOSITOL POLYPHOSPHATE KINASE"/>
    <property type="match status" value="1"/>
</dbReference>
<evidence type="ECO:0000256" key="6">
    <source>
        <dbReference type="SAM" id="MobiDB-lite"/>
    </source>
</evidence>
<dbReference type="InterPro" id="IPR005522">
    <property type="entry name" value="IPK"/>
</dbReference>
<proteinExistence type="inferred from homology"/>
<feature type="region of interest" description="Disordered" evidence="6">
    <location>
        <begin position="1"/>
        <end position="27"/>
    </location>
</feature>
<evidence type="ECO:0000256" key="5">
    <source>
        <dbReference type="SAM" id="Coils"/>
    </source>
</evidence>
<evidence type="ECO:0000256" key="2">
    <source>
        <dbReference type="ARBA" id="ARBA00022679"/>
    </source>
</evidence>
<evidence type="ECO:0000256" key="1">
    <source>
        <dbReference type="ARBA" id="ARBA00007374"/>
    </source>
</evidence>